<evidence type="ECO:0000313" key="9">
    <source>
        <dbReference type="EMBL" id="MFD1221353.1"/>
    </source>
</evidence>
<dbReference type="Proteomes" id="UP001597180">
    <property type="component" value="Unassembled WGS sequence"/>
</dbReference>
<dbReference type="PANTHER" id="PTHR23531:SF2">
    <property type="entry name" value="PERMEASE"/>
    <property type="match status" value="1"/>
</dbReference>
<evidence type="ECO:0000256" key="3">
    <source>
        <dbReference type="ARBA" id="ARBA00022692"/>
    </source>
</evidence>
<dbReference type="PROSITE" id="PS50850">
    <property type="entry name" value="MFS"/>
    <property type="match status" value="1"/>
</dbReference>
<feature type="transmembrane region" description="Helical" evidence="7">
    <location>
        <begin position="297"/>
        <end position="319"/>
    </location>
</feature>
<proteinExistence type="predicted"/>
<keyword evidence="2" id="KW-0813">Transport</keyword>
<name>A0ABW3UKU4_9BACL</name>
<feature type="transmembrane region" description="Helical" evidence="7">
    <location>
        <begin position="389"/>
        <end position="410"/>
    </location>
</feature>
<comment type="subcellular location">
    <subcellularLocation>
        <location evidence="1">Cell membrane</location>
        <topology evidence="1">Multi-pass membrane protein</topology>
    </subcellularLocation>
</comment>
<evidence type="ECO:0000256" key="7">
    <source>
        <dbReference type="SAM" id="Phobius"/>
    </source>
</evidence>
<feature type="domain" description="Major facilitator superfamily (MFS) profile" evidence="8">
    <location>
        <begin position="30"/>
        <end position="413"/>
    </location>
</feature>
<evidence type="ECO:0000256" key="1">
    <source>
        <dbReference type="ARBA" id="ARBA00004651"/>
    </source>
</evidence>
<dbReference type="Pfam" id="PF07690">
    <property type="entry name" value="MFS_1"/>
    <property type="match status" value="1"/>
</dbReference>
<feature type="transmembrane region" description="Helical" evidence="7">
    <location>
        <begin position="238"/>
        <end position="262"/>
    </location>
</feature>
<evidence type="ECO:0000259" key="8">
    <source>
        <dbReference type="PROSITE" id="PS50850"/>
    </source>
</evidence>
<keyword evidence="10" id="KW-1185">Reference proteome</keyword>
<evidence type="ECO:0000256" key="5">
    <source>
        <dbReference type="ARBA" id="ARBA00023136"/>
    </source>
</evidence>
<feature type="transmembrane region" description="Helical" evidence="7">
    <location>
        <begin position="158"/>
        <end position="177"/>
    </location>
</feature>
<accession>A0ABW3UKU4</accession>
<organism evidence="9 10">
    <name type="scientific">Paenibacillus vulneris</name>
    <dbReference type="NCBI Taxonomy" id="1133364"/>
    <lineage>
        <taxon>Bacteria</taxon>
        <taxon>Bacillati</taxon>
        <taxon>Bacillota</taxon>
        <taxon>Bacilli</taxon>
        <taxon>Bacillales</taxon>
        <taxon>Paenibacillaceae</taxon>
        <taxon>Paenibacillus</taxon>
    </lineage>
</organism>
<dbReference type="PANTHER" id="PTHR23531">
    <property type="entry name" value="QUINOLENE RESISTANCE PROTEIN NORA"/>
    <property type="match status" value="1"/>
</dbReference>
<gene>
    <name evidence="9" type="ORF">ACFQ4B_14600</name>
</gene>
<keyword evidence="4 7" id="KW-1133">Transmembrane helix</keyword>
<protein>
    <submittedName>
        <fullName evidence="9">MFS transporter</fullName>
    </submittedName>
</protein>
<feature type="transmembrane region" description="Helical" evidence="7">
    <location>
        <begin position="183"/>
        <end position="203"/>
    </location>
</feature>
<dbReference type="RefSeq" id="WP_345589789.1">
    <property type="nucleotide sequence ID" value="NZ_BAABJG010000021.1"/>
</dbReference>
<dbReference type="Gene3D" id="1.20.1250.20">
    <property type="entry name" value="MFS general substrate transporter like domains"/>
    <property type="match status" value="1"/>
</dbReference>
<keyword evidence="5 7" id="KW-0472">Membrane</keyword>
<evidence type="ECO:0000256" key="4">
    <source>
        <dbReference type="ARBA" id="ARBA00022989"/>
    </source>
</evidence>
<comment type="caution">
    <text evidence="9">The sequence shown here is derived from an EMBL/GenBank/DDBJ whole genome shotgun (WGS) entry which is preliminary data.</text>
</comment>
<sequence>MSQTVADRVETAEQPFDQQKQGKEPLWTRTFILLALANLLLFFGFQMLLPTIPAYVTQLGGDNSAVGMVIFILTVSALIIRPFSGAALDMFSGRSILVIGSVIILIAIGSYIAAASVGVIYLLRVVHGIGWGISTTTYGTMASNIIPASRRGEGMGYFGLASTLAMALGPMSGIAIINTFSFGVLFTVSFGLTLLSILVSMLVGGKSYSAAAGTEPPVKKGNQASRGSLWSRLVDKQALFPSLLVLLLALTYGGIVSFITLFGKEQGIANVGWFFSVNAIMLFVVRPISGKIFDTRGHVWVLLPGALFSLAGLILLSFTTGTDSLIAAAAFYGTGFGAIQPSLQAWIVQRAAPERRGAANATFFSAFDLGIGLGALLLGPIAAATNYAMMYRVSSFMFVLYLIIYTVYVVRMRKKGGL</sequence>
<evidence type="ECO:0000256" key="6">
    <source>
        <dbReference type="SAM" id="MobiDB-lite"/>
    </source>
</evidence>
<evidence type="ECO:0000256" key="2">
    <source>
        <dbReference type="ARBA" id="ARBA00022448"/>
    </source>
</evidence>
<feature type="transmembrane region" description="Helical" evidence="7">
    <location>
        <begin position="65"/>
        <end position="84"/>
    </location>
</feature>
<evidence type="ECO:0000313" key="10">
    <source>
        <dbReference type="Proteomes" id="UP001597180"/>
    </source>
</evidence>
<feature type="transmembrane region" description="Helical" evidence="7">
    <location>
        <begin position="26"/>
        <end position="45"/>
    </location>
</feature>
<reference evidence="10" key="1">
    <citation type="journal article" date="2019" name="Int. J. Syst. Evol. Microbiol.">
        <title>The Global Catalogue of Microorganisms (GCM) 10K type strain sequencing project: providing services to taxonomists for standard genome sequencing and annotation.</title>
        <authorList>
            <consortium name="The Broad Institute Genomics Platform"/>
            <consortium name="The Broad Institute Genome Sequencing Center for Infectious Disease"/>
            <person name="Wu L."/>
            <person name="Ma J."/>
        </authorList>
    </citation>
    <scope>NUCLEOTIDE SEQUENCE [LARGE SCALE GENOMIC DNA]</scope>
    <source>
        <strain evidence="10">CCUG 53270</strain>
    </source>
</reference>
<dbReference type="CDD" id="cd17489">
    <property type="entry name" value="MFS_YfcJ_like"/>
    <property type="match status" value="1"/>
</dbReference>
<feature type="transmembrane region" description="Helical" evidence="7">
    <location>
        <begin position="268"/>
        <end position="285"/>
    </location>
</feature>
<keyword evidence="3 7" id="KW-0812">Transmembrane</keyword>
<dbReference type="InterPro" id="IPR036259">
    <property type="entry name" value="MFS_trans_sf"/>
</dbReference>
<feature type="region of interest" description="Disordered" evidence="6">
    <location>
        <begin position="1"/>
        <end position="21"/>
    </location>
</feature>
<feature type="transmembrane region" description="Helical" evidence="7">
    <location>
        <begin position="96"/>
        <end position="123"/>
    </location>
</feature>
<dbReference type="SUPFAM" id="SSF103473">
    <property type="entry name" value="MFS general substrate transporter"/>
    <property type="match status" value="1"/>
</dbReference>
<feature type="transmembrane region" description="Helical" evidence="7">
    <location>
        <begin position="360"/>
        <end position="383"/>
    </location>
</feature>
<feature type="transmembrane region" description="Helical" evidence="7">
    <location>
        <begin position="129"/>
        <end position="146"/>
    </location>
</feature>
<dbReference type="EMBL" id="JBHTLU010000015">
    <property type="protein sequence ID" value="MFD1221353.1"/>
    <property type="molecule type" value="Genomic_DNA"/>
</dbReference>
<dbReference type="InterPro" id="IPR011701">
    <property type="entry name" value="MFS"/>
</dbReference>
<feature type="transmembrane region" description="Helical" evidence="7">
    <location>
        <begin position="325"/>
        <end position="348"/>
    </location>
</feature>
<dbReference type="InterPro" id="IPR052714">
    <property type="entry name" value="MFS_Exporter"/>
</dbReference>
<dbReference type="InterPro" id="IPR020846">
    <property type="entry name" value="MFS_dom"/>
</dbReference>